<feature type="compositionally biased region" description="Basic and acidic residues" evidence="1">
    <location>
        <begin position="208"/>
        <end position="222"/>
    </location>
</feature>
<feature type="compositionally biased region" description="Polar residues" evidence="1">
    <location>
        <begin position="185"/>
        <end position="197"/>
    </location>
</feature>
<dbReference type="EMBL" id="JABAFG010000016">
    <property type="protein sequence ID" value="NME28882.1"/>
    <property type="molecule type" value="Genomic_DNA"/>
</dbReference>
<name>A0A848BT50_9FIRM</name>
<evidence type="ECO:0000313" key="3">
    <source>
        <dbReference type="EMBL" id="NME28882.1"/>
    </source>
</evidence>
<organism evidence="3 4">
    <name type="scientific">Megasphaera hexanoica</name>
    <dbReference type="NCBI Taxonomy" id="1675036"/>
    <lineage>
        <taxon>Bacteria</taxon>
        <taxon>Bacillati</taxon>
        <taxon>Bacillota</taxon>
        <taxon>Negativicutes</taxon>
        <taxon>Veillonellales</taxon>
        <taxon>Veillonellaceae</taxon>
        <taxon>Megasphaera</taxon>
    </lineage>
</organism>
<evidence type="ECO:0000256" key="1">
    <source>
        <dbReference type="SAM" id="MobiDB-lite"/>
    </source>
</evidence>
<dbReference type="AlphaFoldDB" id="A0A848BT50"/>
<reference evidence="3 4" key="1">
    <citation type="submission" date="2020-04" db="EMBL/GenBank/DDBJ databases">
        <authorList>
            <person name="Hitch T.C.A."/>
            <person name="Wylensek D."/>
            <person name="Clavel T."/>
        </authorList>
    </citation>
    <scope>NUCLEOTIDE SEQUENCE [LARGE SCALE GENOMIC DNA]</scope>
    <source>
        <strain evidence="3 4">Oil-RF-744-FAT-WT-6-1</strain>
    </source>
</reference>
<feature type="signal peptide" evidence="2">
    <location>
        <begin position="1"/>
        <end position="34"/>
    </location>
</feature>
<comment type="caution">
    <text evidence="3">The sequence shown here is derived from an EMBL/GenBank/DDBJ whole genome shotgun (WGS) entry which is preliminary data.</text>
</comment>
<feature type="compositionally biased region" description="Basic and acidic residues" evidence="1">
    <location>
        <begin position="175"/>
        <end position="184"/>
    </location>
</feature>
<proteinExistence type="predicted"/>
<protein>
    <submittedName>
        <fullName evidence="3">Uncharacterized protein</fullName>
    </submittedName>
</protein>
<accession>A0A848BT50</accession>
<sequence>MKMLHTWQRRTLAAVLAGTAAVMIGVAPFTIAQAADTTDAAAGASTRPKMTRQMPPIHPGIGQNARIDRMVQQGKITSEQANKLKKAIADFREKEAKDHQKFMKSLPNKTGISEETLREIMAPPRLRRGFGPQARLQQLVKDGSITQSEATALEQSFQKHHSRQGQPPKAPADGQRPDRQKLEQELSQETGISTTRLQEIMQLMHQQGPRDEAPKAPADKDV</sequence>
<feature type="region of interest" description="Disordered" evidence="1">
    <location>
        <begin position="40"/>
        <end position="62"/>
    </location>
</feature>
<keyword evidence="2" id="KW-0732">Signal</keyword>
<evidence type="ECO:0000256" key="2">
    <source>
        <dbReference type="SAM" id="SignalP"/>
    </source>
</evidence>
<gene>
    <name evidence="3" type="ORF">HF872_09655</name>
</gene>
<evidence type="ECO:0000313" key="4">
    <source>
        <dbReference type="Proteomes" id="UP000591071"/>
    </source>
</evidence>
<feature type="chain" id="PRO_5032678153" evidence="2">
    <location>
        <begin position="35"/>
        <end position="222"/>
    </location>
</feature>
<feature type="region of interest" description="Disordered" evidence="1">
    <location>
        <begin position="154"/>
        <end position="222"/>
    </location>
</feature>
<dbReference type="RefSeq" id="WP_170087849.1">
    <property type="nucleotide sequence ID" value="NZ_JABAFG010000016.1"/>
</dbReference>
<dbReference type="Proteomes" id="UP000591071">
    <property type="component" value="Unassembled WGS sequence"/>
</dbReference>